<feature type="binding site" evidence="8">
    <location>
        <position position="152"/>
    </location>
    <ligand>
        <name>Zn(2+)</name>
        <dbReference type="ChEBI" id="CHEBI:29105"/>
    </ligand>
</feature>
<keyword evidence="8" id="KW-0479">Metal-binding</keyword>
<accession>A0A4Q1SJS7</accession>
<dbReference type="InterPro" id="IPR001267">
    <property type="entry name" value="Thymidine_kinase"/>
</dbReference>
<evidence type="ECO:0000256" key="1">
    <source>
        <dbReference type="ARBA" id="ARBA00007587"/>
    </source>
</evidence>
<feature type="binding site" evidence="10">
    <location>
        <position position="180"/>
    </location>
    <ligand>
        <name>substrate</name>
    </ligand>
</feature>
<protein>
    <recommendedName>
        <fullName evidence="2 8">Thymidine kinase</fullName>
        <ecNumber evidence="2 8">2.7.1.21</ecNumber>
    </recommendedName>
</protein>
<evidence type="ECO:0000256" key="2">
    <source>
        <dbReference type="ARBA" id="ARBA00012118"/>
    </source>
</evidence>
<evidence type="ECO:0000256" key="4">
    <source>
        <dbReference type="ARBA" id="ARBA00022679"/>
    </source>
</evidence>
<feature type="active site" description="Proton acceptor" evidence="8 9">
    <location>
        <position position="96"/>
    </location>
</feature>
<dbReference type="EC" id="2.7.1.21" evidence="2 8"/>
<name>A0A4Q1SJS7_9BACT</name>
<keyword evidence="8" id="KW-0862">Zinc</keyword>
<dbReference type="HAMAP" id="MF_00124">
    <property type="entry name" value="Thymidine_kinase"/>
    <property type="match status" value="1"/>
</dbReference>
<evidence type="ECO:0000313" key="13">
    <source>
        <dbReference type="EMBL" id="RXS97918.1"/>
    </source>
</evidence>
<keyword evidence="8" id="KW-0963">Cytoplasm</keyword>
<evidence type="ECO:0000313" key="14">
    <source>
        <dbReference type="Proteomes" id="UP000290253"/>
    </source>
</evidence>
<dbReference type="EMBL" id="SDMK01000001">
    <property type="protein sequence ID" value="RXS97918.1"/>
    <property type="molecule type" value="Genomic_DNA"/>
</dbReference>
<keyword evidence="5 8" id="KW-0547">Nucleotide-binding</keyword>
<dbReference type="InterPro" id="IPR027417">
    <property type="entry name" value="P-loop_NTPase"/>
</dbReference>
<sequence>MIQPQSQPVTPGRMEVITGPMFSGKSEELIRRLRRARIARLRVQCFKPDLDVRYHRTAIASHSAQTLDASTVANVDALRDTLYPSLDEVDVIGIDESQFFDASLVPLALDLVHRGKRVVLAGLDTTFAGEPFPPVPDLMAVADEVTKLSAVCMVCGAPAIHTQRLGESQSLVLVGAAGMYEARCRHCFRPYQEELAARQMELCSAQGDSPSASAPFGRDPAR</sequence>
<dbReference type="SUPFAM" id="SSF52540">
    <property type="entry name" value="P-loop containing nucleoside triphosphate hydrolases"/>
    <property type="match status" value="1"/>
</dbReference>
<dbReference type="GO" id="GO:0046104">
    <property type="term" value="P:thymidine metabolic process"/>
    <property type="evidence" value="ECO:0007669"/>
    <property type="project" value="TreeGrafter"/>
</dbReference>
<proteinExistence type="inferred from homology"/>
<feature type="binding site" evidence="8">
    <location>
        <position position="187"/>
    </location>
    <ligand>
        <name>Zn(2+)</name>
        <dbReference type="ChEBI" id="CHEBI:29105"/>
    </ligand>
</feature>
<evidence type="ECO:0000256" key="7">
    <source>
        <dbReference type="ARBA" id="ARBA00022840"/>
    </source>
</evidence>
<dbReference type="AlphaFoldDB" id="A0A4Q1SJS7"/>
<feature type="binding site" evidence="10">
    <location>
        <begin position="172"/>
        <end position="175"/>
    </location>
    <ligand>
        <name>substrate</name>
    </ligand>
</feature>
<keyword evidence="14" id="KW-1185">Reference proteome</keyword>
<dbReference type="Gene3D" id="3.30.60.20">
    <property type="match status" value="1"/>
</dbReference>
<feature type="binding site" evidence="8">
    <location>
        <begin position="19"/>
        <end position="26"/>
    </location>
    <ligand>
        <name>ATP</name>
        <dbReference type="ChEBI" id="CHEBI:30616"/>
    </ligand>
</feature>
<dbReference type="PANTHER" id="PTHR11441">
    <property type="entry name" value="THYMIDINE KINASE"/>
    <property type="match status" value="1"/>
</dbReference>
<dbReference type="PIRSF" id="PIRSF035805">
    <property type="entry name" value="TK_cell"/>
    <property type="match status" value="1"/>
</dbReference>
<evidence type="ECO:0000256" key="8">
    <source>
        <dbReference type="HAMAP-Rule" id="MF_00124"/>
    </source>
</evidence>
<evidence type="ECO:0000256" key="11">
    <source>
        <dbReference type="RuleBase" id="RU000544"/>
    </source>
</evidence>
<keyword evidence="6 8" id="KW-0418">Kinase</keyword>
<dbReference type="GO" id="GO:0008270">
    <property type="term" value="F:zinc ion binding"/>
    <property type="evidence" value="ECO:0007669"/>
    <property type="project" value="UniProtKB-UniRule"/>
</dbReference>
<dbReference type="Pfam" id="PF00265">
    <property type="entry name" value="TK"/>
    <property type="match status" value="1"/>
</dbReference>
<keyword evidence="4 8" id="KW-0808">Transferase</keyword>
<comment type="caution">
    <text evidence="13">The sequence shown here is derived from an EMBL/GenBank/DDBJ whole genome shotgun (WGS) entry which is preliminary data.</text>
</comment>
<dbReference type="GO" id="GO:0004797">
    <property type="term" value="F:thymidine kinase activity"/>
    <property type="evidence" value="ECO:0007669"/>
    <property type="project" value="UniProtKB-UniRule"/>
</dbReference>
<evidence type="ECO:0000256" key="3">
    <source>
        <dbReference type="ARBA" id="ARBA00022634"/>
    </source>
</evidence>
<evidence type="ECO:0000256" key="9">
    <source>
        <dbReference type="PIRSR" id="PIRSR035805-1"/>
    </source>
</evidence>
<comment type="catalytic activity">
    <reaction evidence="8 11">
        <text>thymidine + ATP = dTMP + ADP + H(+)</text>
        <dbReference type="Rhea" id="RHEA:19129"/>
        <dbReference type="ChEBI" id="CHEBI:15378"/>
        <dbReference type="ChEBI" id="CHEBI:17748"/>
        <dbReference type="ChEBI" id="CHEBI:30616"/>
        <dbReference type="ChEBI" id="CHEBI:63528"/>
        <dbReference type="ChEBI" id="CHEBI:456216"/>
        <dbReference type="EC" id="2.7.1.21"/>
    </reaction>
</comment>
<comment type="similarity">
    <text evidence="1 8 12">Belongs to the thymidine kinase family.</text>
</comment>
<evidence type="ECO:0000256" key="6">
    <source>
        <dbReference type="ARBA" id="ARBA00022777"/>
    </source>
</evidence>
<evidence type="ECO:0000256" key="10">
    <source>
        <dbReference type="PIRSR" id="PIRSR035805-2"/>
    </source>
</evidence>
<comment type="subcellular location">
    <subcellularLocation>
        <location evidence="8">Cytoplasm</location>
    </subcellularLocation>
</comment>
<dbReference type="RefSeq" id="WP_129207697.1">
    <property type="nucleotide sequence ID" value="NZ_BMGU01000001.1"/>
</dbReference>
<comment type="subunit">
    <text evidence="8">Homotetramer.</text>
</comment>
<dbReference type="Gene3D" id="3.40.50.300">
    <property type="entry name" value="P-loop containing nucleotide triphosphate hydrolases"/>
    <property type="match status" value="1"/>
</dbReference>
<feature type="binding site" evidence="8">
    <location>
        <position position="155"/>
    </location>
    <ligand>
        <name>Zn(2+)</name>
        <dbReference type="ChEBI" id="CHEBI:29105"/>
    </ligand>
</feature>
<reference evidence="13 14" key="1">
    <citation type="journal article" date="2016" name="Int. J. Syst. Evol. Microbiol.">
        <title>Acidipila dinghuensis sp. nov., an acidobacterium isolated from forest soil.</title>
        <authorList>
            <person name="Jiang Y.W."/>
            <person name="Wang J."/>
            <person name="Chen M.H."/>
            <person name="Lv Y.Y."/>
            <person name="Qiu L.H."/>
        </authorList>
    </citation>
    <scope>NUCLEOTIDE SEQUENCE [LARGE SCALE GENOMIC DNA]</scope>
    <source>
        <strain evidence="13 14">DHOF10</strain>
    </source>
</reference>
<dbReference type="GO" id="GO:0005524">
    <property type="term" value="F:ATP binding"/>
    <property type="evidence" value="ECO:0007669"/>
    <property type="project" value="UniProtKB-UniRule"/>
</dbReference>
<keyword evidence="3 8" id="KW-0237">DNA synthesis</keyword>
<dbReference type="GO" id="GO:0071897">
    <property type="term" value="P:DNA biosynthetic process"/>
    <property type="evidence" value="ECO:0007669"/>
    <property type="project" value="UniProtKB-KW"/>
</dbReference>
<evidence type="ECO:0000256" key="12">
    <source>
        <dbReference type="RuleBase" id="RU004165"/>
    </source>
</evidence>
<feature type="binding site" evidence="8">
    <location>
        <position position="184"/>
    </location>
    <ligand>
        <name>Zn(2+)</name>
        <dbReference type="ChEBI" id="CHEBI:29105"/>
    </ligand>
</feature>
<dbReference type="GO" id="GO:0005829">
    <property type="term" value="C:cytosol"/>
    <property type="evidence" value="ECO:0007669"/>
    <property type="project" value="TreeGrafter"/>
</dbReference>
<dbReference type="SUPFAM" id="SSF57716">
    <property type="entry name" value="Glucocorticoid receptor-like (DNA-binding domain)"/>
    <property type="match status" value="1"/>
</dbReference>
<keyword evidence="7 8" id="KW-0067">ATP-binding</keyword>
<dbReference type="PANTHER" id="PTHR11441:SF0">
    <property type="entry name" value="THYMIDINE KINASE, CYTOSOLIC"/>
    <property type="match status" value="1"/>
</dbReference>
<evidence type="ECO:0000256" key="5">
    <source>
        <dbReference type="ARBA" id="ARBA00022741"/>
    </source>
</evidence>
<dbReference type="OrthoDB" id="9781579at2"/>
<organism evidence="13 14">
    <name type="scientific">Silvibacterium dinghuense</name>
    <dbReference type="NCBI Taxonomy" id="1560006"/>
    <lineage>
        <taxon>Bacteria</taxon>
        <taxon>Pseudomonadati</taxon>
        <taxon>Acidobacteriota</taxon>
        <taxon>Terriglobia</taxon>
        <taxon>Terriglobales</taxon>
        <taxon>Acidobacteriaceae</taxon>
        <taxon>Silvibacterium</taxon>
    </lineage>
</organism>
<gene>
    <name evidence="8" type="primary">tdk</name>
    <name evidence="13" type="ORF">ESZ00_08700</name>
</gene>
<feature type="binding site" evidence="8">
    <location>
        <begin position="95"/>
        <end position="98"/>
    </location>
    <ligand>
        <name>ATP</name>
        <dbReference type="ChEBI" id="CHEBI:30616"/>
    </ligand>
</feature>
<dbReference type="Proteomes" id="UP000290253">
    <property type="component" value="Unassembled WGS sequence"/>
</dbReference>
<dbReference type="NCBIfam" id="NF003296">
    <property type="entry name" value="PRK04296.1-1"/>
    <property type="match status" value="1"/>
</dbReference>